<dbReference type="Proteomes" id="UP000095767">
    <property type="component" value="Unassembled WGS sequence"/>
</dbReference>
<keyword evidence="3" id="KW-1185">Reference proteome</keyword>
<evidence type="ECO:0000259" key="1">
    <source>
        <dbReference type="Pfam" id="PF04970"/>
    </source>
</evidence>
<reference evidence="2 3" key="1">
    <citation type="submission" date="2016-09" db="EMBL/GenBank/DDBJ databases">
        <title>The draft genome of Dichanthelium oligosanthes: A C3 panicoid grass species.</title>
        <authorList>
            <person name="Studer A.J."/>
            <person name="Schnable J.C."/>
            <person name="Brutnell T.P."/>
        </authorList>
    </citation>
    <scope>NUCLEOTIDE SEQUENCE [LARGE SCALE GENOMIC DNA]</scope>
    <source>
        <strain evidence="3">cv. Kellogg 1175</strain>
        <tissue evidence="2">Leaf</tissue>
    </source>
</reference>
<dbReference type="Gene3D" id="3.90.1720.10">
    <property type="entry name" value="endopeptidase domain like (from Nostoc punctiforme)"/>
    <property type="match status" value="1"/>
</dbReference>
<comment type="caution">
    <text evidence="2">The sequence shown here is derived from an EMBL/GenBank/DDBJ whole genome shotgun (WGS) entry which is preliminary data.</text>
</comment>
<dbReference type="EMBL" id="LWDX02012586">
    <property type="protein sequence ID" value="OEL35302.1"/>
    <property type="molecule type" value="Genomic_DNA"/>
</dbReference>
<name>A0A1E5WD35_9POAL</name>
<dbReference type="PANTHER" id="PTHR46137:SF11">
    <property type="entry name" value="LRAT DOMAIN-CONTAINING PROTEIN"/>
    <property type="match status" value="1"/>
</dbReference>
<evidence type="ECO:0000313" key="2">
    <source>
        <dbReference type="EMBL" id="OEL35302.1"/>
    </source>
</evidence>
<proteinExistence type="predicted"/>
<feature type="non-terminal residue" evidence="2">
    <location>
        <position position="121"/>
    </location>
</feature>
<dbReference type="Pfam" id="PF04970">
    <property type="entry name" value="LRAT"/>
    <property type="match status" value="1"/>
</dbReference>
<gene>
    <name evidence="2" type="ORF">BAE44_0003679</name>
</gene>
<dbReference type="InterPro" id="IPR007053">
    <property type="entry name" value="LRAT_dom"/>
</dbReference>
<dbReference type="PANTHER" id="PTHR46137">
    <property type="entry name" value="OS05G0310600 PROTEIN"/>
    <property type="match status" value="1"/>
</dbReference>
<dbReference type="STRING" id="888268.A0A1E5WD35"/>
<accession>A0A1E5WD35</accession>
<dbReference type="AlphaFoldDB" id="A0A1E5WD35"/>
<organism evidence="2 3">
    <name type="scientific">Dichanthelium oligosanthes</name>
    <dbReference type="NCBI Taxonomy" id="888268"/>
    <lineage>
        <taxon>Eukaryota</taxon>
        <taxon>Viridiplantae</taxon>
        <taxon>Streptophyta</taxon>
        <taxon>Embryophyta</taxon>
        <taxon>Tracheophyta</taxon>
        <taxon>Spermatophyta</taxon>
        <taxon>Magnoliopsida</taxon>
        <taxon>Liliopsida</taxon>
        <taxon>Poales</taxon>
        <taxon>Poaceae</taxon>
        <taxon>PACMAD clade</taxon>
        <taxon>Panicoideae</taxon>
        <taxon>Panicodae</taxon>
        <taxon>Paniceae</taxon>
        <taxon>Dichantheliinae</taxon>
        <taxon>Dichanthelium</taxon>
    </lineage>
</organism>
<dbReference type="OrthoDB" id="68610at2759"/>
<protein>
    <recommendedName>
        <fullName evidence="1">LRAT domain-containing protein</fullName>
    </recommendedName>
</protein>
<sequence length="121" mass="13172">MREGGVVVYIQESTKATRGSSTSPAAAGSPPYLLTALKLFVKAASSSVASPASFGNNLCLFAYSVSWWFYNMSNIGGQTCSMEPEDPSEMVLHRANYLLAHGFGNYNLALRNCFDFAFYCK</sequence>
<evidence type="ECO:0000313" key="3">
    <source>
        <dbReference type="Proteomes" id="UP000095767"/>
    </source>
</evidence>
<feature type="domain" description="LRAT" evidence="1">
    <location>
        <begin position="79"/>
        <end position="121"/>
    </location>
</feature>